<feature type="transmembrane region" description="Helical" evidence="5">
    <location>
        <begin position="107"/>
        <end position="124"/>
    </location>
</feature>
<dbReference type="PANTHER" id="PTHR43701:SF2">
    <property type="entry name" value="MEMBRANE TRANSPORTER PROTEIN YJNA-RELATED"/>
    <property type="match status" value="1"/>
</dbReference>
<organism evidence="6">
    <name type="scientific">marine sediment metagenome</name>
    <dbReference type="NCBI Taxonomy" id="412755"/>
    <lineage>
        <taxon>unclassified sequences</taxon>
        <taxon>metagenomes</taxon>
        <taxon>ecological metagenomes</taxon>
    </lineage>
</organism>
<feature type="transmembrane region" description="Helical" evidence="5">
    <location>
        <begin position="251"/>
        <end position="268"/>
    </location>
</feature>
<sequence length="269" mass="29101">MDTIAIAIIIVILIIAGFLIGTISSIAGIGGGAFYIIIMMILLVIPIDGARDTSAFIILLFSGVGLISYLRQGKVDIKLSLLFAGFALLGGIASTILLLVFPMDNSILKIVIASVVLVSGLNMIRKSLKSFKISRINGKDFELDFSYETFNYKHNLIKGFPLFFIAGFVAYLTGIGGGMLFVPILSILFGIPIHYATAMSTAIIFFNGIYNATVRIFIGDIFYLTGILIAIGAIMGSLFGTKLSGKMPKSYLQFFVSIILIGLAIRMYF</sequence>
<evidence type="ECO:0000256" key="2">
    <source>
        <dbReference type="ARBA" id="ARBA00022692"/>
    </source>
</evidence>
<dbReference type="PANTHER" id="PTHR43701">
    <property type="entry name" value="MEMBRANE TRANSPORTER PROTEIN MJ0441-RELATED"/>
    <property type="match status" value="1"/>
</dbReference>
<evidence type="ECO:0008006" key="7">
    <source>
        <dbReference type="Google" id="ProtNLM"/>
    </source>
</evidence>
<comment type="subcellular location">
    <subcellularLocation>
        <location evidence="1">Membrane</location>
        <topology evidence="1">Multi-pass membrane protein</topology>
    </subcellularLocation>
</comment>
<feature type="transmembrane region" description="Helical" evidence="5">
    <location>
        <begin position="82"/>
        <end position="101"/>
    </location>
</feature>
<feature type="transmembrane region" description="Helical" evidence="5">
    <location>
        <begin position="53"/>
        <end position="70"/>
    </location>
</feature>
<keyword evidence="4 5" id="KW-0472">Membrane</keyword>
<proteinExistence type="predicted"/>
<comment type="caution">
    <text evidence="6">The sequence shown here is derived from an EMBL/GenBank/DDBJ whole genome shotgun (WGS) entry which is preliminary data.</text>
</comment>
<evidence type="ECO:0000256" key="3">
    <source>
        <dbReference type="ARBA" id="ARBA00022989"/>
    </source>
</evidence>
<dbReference type="Pfam" id="PF01925">
    <property type="entry name" value="TauE"/>
    <property type="match status" value="1"/>
</dbReference>
<evidence type="ECO:0000256" key="5">
    <source>
        <dbReference type="SAM" id="Phobius"/>
    </source>
</evidence>
<dbReference type="EMBL" id="LAZR01000923">
    <property type="protein sequence ID" value="KKN54564.1"/>
    <property type="molecule type" value="Genomic_DNA"/>
</dbReference>
<keyword evidence="3 5" id="KW-1133">Transmembrane helix</keyword>
<evidence type="ECO:0000256" key="4">
    <source>
        <dbReference type="ARBA" id="ARBA00023136"/>
    </source>
</evidence>
<evidence type="ECO:0000256" key="1">
    <source>
        <dbReference type="ARBA" id="ARBA00004141"/>
    </source>
</evidence>
<dbReference type="InterPro" id="IPR002781">
    <property type="entry name" value="TM_pro_TauE-like"/>
</dbReference>
<dbReference type="InterPro" id="IPR051598">
    <property type="entry name" value="TSUP/Inactive_protease-like"/>
</dbReference>
<dbReference type="AlphaFoldDB" id="A0A0F9RIE8"/>
<feature type="transmembrane region" description="Helical" evidence="5">
    <location>
        <begin position="221"/>
        <end position="239"/>
    </location>
</feature>
<feature type="transmembrane region" description="Helical" evidence="5">
    <location>
        <begin position="6"/>
        <end position="23"/>
    </location>
</feature>
<feature type="transmembrane region" description="Helical" evidence="5">
    <location>
        <begin position="187"/>
        <end position="209"/>
    </location>
</feature>
<keyword evidence="2 5" id="KW-0812">Transmembrane</keyword>
<evidence type="ECO:0000313" key="6">
    <source>
        <dbReference type="EMBL" id="KKN54564.1"/>
    </source>
</evidence>
<accession>A0A0F9RIE8</accession>
<gene>
    <name evidence="6" type="ORF">LCGC14_0591030</name>
</gene>
<name>A0A0F9RIE8_9ZZZZ</name>
<protein>
    <recommendedName>
        <fullName evidence="7">Membrane transporter protein</fullName>
    </recommendedName>
</protein>
<reference evidence="6" key="1">
    <citation type="journal article" date="2015" name="Nature">
        <title>Complex archaea that bridge the gap between prokaryotes and eukaryotes.</title>
        <authorList>
            <person name="Spang A."/>
            <person name="Saw J.H."/>
            <person name="Jorgensen S.L."/>
            <person name="Zaremba-Niedzwiedzka K."/>
            <person name="Martijn J."/>
            <person name="Lind A.E."/>
            <person name="van Eijk R."/>
            <person name="Schleper C."/>
            <person name="Guy L."/>
            <person name="Ettema T.J."/>
        </authorList>
    </citation>
    <scope>NUCLEOTIDE SEQUENCE</scope>
</reference>
<dbReference type="GO" id="GO:0016020">
    <property type="term" value="C:membrane"/>
    <property type="evidence" value="ECO:0007669"/>
    <property type="project" value="UniProtKB-SubCell"/>
</dbReference>
<feature type="transmembrane region" description="Helical" evidence="5">
    <location>
        <begin position="30"/>
        <end position="47"/>
    </location>
</feature>
<feature type="transmembrane region" description="Helical" evidence="5">
    <location>
        <begin position="160"/>
        <end position="181"/>
    </location>
</feature>